<dbReference type="Gramene" id="PSR86635">
    <property type="protein sequence ID" value="PSR86635"/>
    <property type="gene ID" value="CEY00_Acc32259"/>
</dbReference>
<evidence type="ECO:0000313" key="2">
    <source>
        <dbReference type="EMBL" id="PSR86635.1"/>
    </source>
</evidence>
<dbReference type="InterPro" id="IPR004158">
    <property type="entry name" value="DUF247_pln"/>
</dbReference>
<keyword evidence="1" id="KW-0472">Membrane</keyword>
<dbReference type="STRING" id="1590841.A0A2R6P838"/>
<keyword evidence="3" id="KW-1185">Reference proteome</keyword>
<keyword evidence="1" id="KW-1133">Transmembrane helix</keyword>
<dbReference type="EMBL" id="NKQK01000028">
    <property type="protein sequence ID" value="PSR86635.1"/>
    <property type="molecule type" value="Genomic_DNA"/>
</dbReference>
<reference evidence="3" key="2">
    <citation type="journal article" date="2018" name="BMC Genomics">
        <title>A manually annotated Actinidia chinensis var. chinensis (kiwifruit) genome highlights the challenges associated with draft genomes and gene prediction in plants.</title>
        <authorList>
            <person name="Pilkington S.M."/>
            <person name="Crowhurst R."/>
            <person name="Hilario E."/>
            <person name="Nardozza S."/>
            <person name="Fraser L."/>
            <person name="Peng Y."/>
            <person name="Gunaseelan K."/>
            <person name="Simpson R."/>
            <person name="Tahir J."/>
            <person name="Deroles S.C."/>
            <person name="Templeton K."/>
            <person name="Luo Z."/>
            <person name="Davy M."/>
            <person name="Cheng C."/>
            <person name="McNeilage M."/>
            <person name="Scaglione D."/>
            <person name="Liu Y."/>
            <person name="Zhang Q."/>
            <person name="Datson P."/>
            <person name="De Silva N."/>
            <person name="Gardiner S.E."/>
            <person name="Bassett H."/>
            <person name="Chagne D."/>
            <person name="McCallum J."/>
            <person name="Dzierzon H."/>
            <person name="Deng C."/>
            <person name="Wang Y.Y."/>
            <person name="Barron L."/>
            <person name="Manako K."/>
            <person name="Bowen J."/>
            <person name="Foster T.M."/>
            <person name="Erridge Z.A."/>
            <person name="Tiffin H."/>
            <person name="Waite C.N."/>
            <person name="Davies K.M."/>
            <person name="Grierson E.P."/>
            <person name="Laing W.A."/>
            <person name="Kirk R."/>
            <person name="Chen X."/>
            <person name="Wood M."/>
            <person name="Montefiori M."/>
            <person name="Brummell D.A."/>
            <person name="Schwinn K.E."/>
            <person name="Catanach A."/>
            <person name="Fullerton C."/>
            <person name="Li D."/>
            <person name="Meiyalaghan S."/>
            <person name="Nieuwenhuizen N."/>
            <person name="Read N."/>
            <person name="Prakash R."/>
            <person name="Hunter D."/>
            <person name="Zhang H."/>
            <person name="McKenzie M."/>
            <person name="Knabel M."/>
            <person name="Harris A."/>
            <person name="Allan A.C."/>
            <person name="Gleave A."/>
            <person name="Chen A."/>
            <person name="Janssen B.J."/>
            <person name="Plunkett B."/>
            <person name="Ampomah-Dwamena C."/>
            <person name="Voogd C."/>
            <person name="Leif D."/>
            <person name="Lafferty D."/>
            <person name="Souleyre E.J.F."/>
            <person name="Varkonyi-Gasic E."/>
            <person name="Gambi F."/>
            <person name="Hanley J."/>
            <person name="Yao J.L."/>
            <person name="Cheung J."/>
            <person name="David K.M."/>
            <person name="Warren B."/>
            <person name="Marsh K."/>
            <person name="Snowden K.C."/>
            <person name="Lin-Wang K."/>
            <person name="Brian L."/>
            <person name="Martinez-Sanchez M."/>
            <person name="Wang M."/>
            <person name="Ileperuma N."/>
            <person name="Macnee N."/>
            <person name="Campin R."/>
            <person name="McAtee P."/>
            <person name="Drummond R.S.M."/>
            <person name="Espley R.V."/>
            <person name="Ireland H.S."/>
            <person name="Wu R."/>
            <person name="Atkinson R.G."/>
            <person name="Karunairetnam S."/>
            <person name="Bulley S."/>
            <person name="Chunkath S."/>
            <person name="Hanley Z."/>
            <person name="Storey R."/>
            <person name="Thrimawithana A.H."/>
            <person name="Thomson S."/>
            <person name="David C."/>
            <person name="Testolin R."/>
            <person name="Huang H."/>
            <person name="Hellens R.P."/>
            <person name="Schaffer R.J."/>
        </authorList>
    </citation>
    <scope>NUCLEOTIDE SEQUENCE [LARGE SCALE GENOMIC DNA]</scope>
    <source>
        <strain evidence="3">cv. Red5</strain>
    </source>
</reference>
<dbReference type="InParanoid" id="A0A2R6P838"/>
<evidence type="ECO:0000313" key="3">
    <source>
        <dbReference type="Proteomes" id="UP000241394"/>
    </source>
</evidence>
<feature type="transmembrane region" description="Helical" evidence="1">
    <location>
        <begin position="413"/>
        <end position="436"/>
    </location>
</feature>
<proteinExistence type="predicted"/>
<keyword evidence="1" id="KW-0812">Transmembrane</keyword>
<organism evidence="2 3">
    <name type="scientific">Actinidia chinensis var. chinensis</name>
    <name type="common">Chinese soft-hair kiwi</name>
    <dbReference type="NCBI Taxonomy" id="1590841"/>
    <lineage>
        <taxon>Eukaryota</taxon>
        <taxon>Viridiplantae</taxon>
        <taxon>Streptophyta</taxon>
        <taxon>Embryophyta</taxon>
        <taxon>Tracheophyta</taxon>
        <taxon>Spermatophyta</taxon>
        <taxon>Magnoliopsida</taxon>
        <taxon>eudicotyledons</taxon>
        <taxon>Gunneridae</taxon>
        <taxon>Pentapetalae</taxon>
        <taxon>asterids</taxon>
        <taxon>Ericales</taxon>
        <taxon>Actinidiaceae</taxon>
        <taxon>Actinidia</taxon>
    </lineage>
</organism>
<reference evidence="2 3" key="1">
    <citation type="submission" date="2017-07" db="EMBL/GenBank/DDBJ databases">
        <title>An improved, manually edited Actinidia chinensis var. chinensis (kiwifruit) genome highlights the challenges associated with draft genomes and gene prediction in plants.</title>
        <authorList>
            <person name="Pilkington S."/>
            <person name="Crowhurst R."/>
            <person name="Hilario E."/>
            <person name="Nardozza S."/>
            <person name="Fraser L."/>
            <person name="Peng Y."/>
            <person name="Gunaseelan K."/>
            <person name="Simpson R."/>
            <person name="Tahir J."/>
            <person name="Deroles S."/>
            <person name="Templeton K."/>
            <person name="Luo Z."/>
            <person name="Davy M."/>
            <person name="Cheng C."/>
            <person name="Mcneilage M."/>
            <person name="Scaglione D."/>
            <person name="Liu Y."/>
            <person name="Zhang Q."/>
            <person name="Datson P."/>
            <person name="De Silva N."/>
            <person name="Gardiner S."/>
            <person name="Bassett H."/>
            <person name="Chagne D."/>
            <person name="Mccallum J."/>
            <person name="Dzierzon H."/>
            <person name="Deng C."/>
            <person name="Wang Y.-Y."/>
            <person name="Barron N."/>
            <person name="Manako K."/>
            <person name="Bowen J."/>
            <person name="Foster T."/>
            <person name="Erridge Z."/>
            <person name="Tiffin H."/>
            <person name="Waite C."/>
            <person name="Davies K."/>
            <person name="Grierson E."/>
            <person name="Laing W."/>
            <person name="Kirk R."/>
            <person name="Chen X."/>
            <person name="Wood M."/>
            <person name="Montefiori M."/>
            <person name="Brummell D."/>
            <person name="Schwinn K."/>
            <person name="Catanach A."/>
            <person name="Fullerton C."/>
            <person name="Li D."/>
            <person name="Meiyalaghan S."/>
            <person name="Nieuwenhuizen N."/>
            <person name="Read N."/>
            <person name="Prakash R."/>
            <person name="Hunter D."/>
            <person name="Zhang H."/>
            <person name="Mckenzie M."/>
            <person name="Knabel M."/>
            <person name="Harris A."/>
            <person name="Allan A."/>
            <person name="Chen A."/>
            <person name="Janssen B."/>
            <person name="Plunkett B."/>
            <person name="Dwamena C."/>
            <person name="Voogd C."/>
            <person name="Leif D."/>
            <person name="Lafferty D."/>
            <person name="Souleyre E."/>
            <person name="Varkonyi-Gasic E."/>
            <person name="Gambi F."/>
            <person name="Hanley J."/>
            <person name="Yao J.-L."/>
            <person name="Cheung J."/>
            <person name="David K."/>
            <person name="Warren B."/>
            <person name="Marsh K."/>
            <person name="Snowden K."/>
            <person name="Lin-Wang K."/>
            <person name="Brian L."/>
            <person name="Martinez-Sanchez M."/>
            <person name="Wang M."/>
            <person name="Ileperuma N."/>
            <person name="Macnee N."/>
            <person name="Campin R."/>
            <person name="Mcatee P."/>
            <person name="Drummond R."/>
            <person name="Espley R."/>
            <person name="Ireland H."/>
            <person name="Wu R."/>
            <person name="Atkinson R."/>
            <person name="Karunairetnam S."/>
            <person name="Bulley S."/>
            <person name="Chunkath S."/>
            <person name="Hanley Z."/>
            <person name="Storey R."/>
            <person name="Thrimawithana A."/>
            <person name="Thomson S."/>
            <person name="David C."/>
            <person name="Testolin R."/>
        </authorList>
    </citation>
    <scope>NUCLEOTIDE SEQUENCE [LARGE SCALE GENOMIC DNA]</scope>
    <source>
        <strain evidence="3">cv. Red5</strain>
        <tissue evidence="2">Young leaf</tissue>
    </source>
</reference>
<comment type="caution">
    <text evidence="2">The sequence shown here is derived from an EMBL/GenBank/DDBJ whole genome shotgun (WGS) entry which is preliminary data.</text>
</comment>
<dbReference type="OMA" id="VNAHCKK"/>
<evidence type="ECO:0000256" key="1">
    <source>
        <dbReference type="SAM" id="Phobius"/>
    </source>
</evidence>
<dbReference type="Proteomes" id="UP000241394">
    <property type="component" value="Chromosome LG28"/>
</dbReference>
<dbReference type="PANTHER" id="PTHR31170:SF18">
    <property type="entry name" value="(WILD MALAYSIAN BANANA) HYPOTHETICAL PROTEIN"/>
    <property type="match status" value="1"/>
</dbReference>
<dbReference type="Pfam" id="PF03140">
    <property type="entry name" value="DUF247"/>
    <property type="match status" value="1"/>
</dbReference>
<accession>A0A2R6P838</accession>
<gene>
    <name evidence="2" type="ORF">CEY00_Acc32259</name>
</gene>
<name>A0A2R6P838_ACTCC</name>
<protein>
    <submittedName>
        <fullName evidence="2">UPF0481 protein</fullName>
    </submittedName>
</protein>
<sequence>MASVLEAQKMDEEWVIELKRLEDYSSTMVDRQVKKRSIYKVPPHVTNLNKNAYRPQVVSFGPYHHGEKHLMPMEEHKHRALFHFLKRTNMALQIIVDNLTKVVQDLKDSYDLLGDVWQLDTRRFLKLMVLDGCFMLEVLYYYTGTPLANPVNYAPNDLIFSAHGRLHVMPYIRRDMLLLENQLPMLVLTELVGAMDRENTQSWGAEEVVKTLIGRFTNTICPVIGECLHVLGTFRNGVLWSSPKEKREGPIALYDERQITLSAMELQDAGISFKIRKFGFPDEISFKDKVLCLPVLVVDDTTESMFLNLIAFERLHVGTGNGVTSYIFFMGAIINNVRDVRLLKSNGIIETAIGSEEVIVELFKSLSKGTKLEPGSNPDVAHTEIREYRRKPWNQFRANFIHAYHTSTQWNPWAYWSIIFAILLFTLTLVQTAYTISPYYRPNK</sequence>
<dbReference type="PANTHER" id="PTHR31170">
    <property type="entry name" value="BNAC04G53230D PROTEIN"/>
    <property type="match status" value="1"/>
</dbReference>
<dbReference type="OrthoDB" id="1846188at2759"/>
<dbReference type="AlphaFoldDB" id="A0A2R6P838"/>